<sequence length="269" mass="29526">MVSECAVVTRDGDDTQIFELNTTATLKWNLNGVIDDSLATTYNVHFNDGEKTLLQTSDTSNTFTGTMFLANDPFNGRVSGTVTLNNGNGVVSVELQNVEYEDSGNFTFEFFSAVIGLQTIENVDVTLDVQGGPSKCGDQDLPKNFTCSKGDEINGSVTLCGKLQPILSWTIGDQSINGTIDSTKADQHQYTYSFKHNMTSEMCGESVSYREKGFQNNEVTGSALIQLDKYDISNVIFIQDDPCPIFTWDADDHGLCEVDLFLSFAQKNS</sequence>
<dbReference type="Proteomes" id="UP000594262">
    <property type="component" value="Unplaced"/>
</dbReference>
<evidence type="ECO:0000313" key="2">
    <source>
        <dbReference type="Proteomes" id="UP000594262"/>
    </source>
</evidence>
<accession>A0A7M5UV67</accession>
<protein>
    <submittedName>
        <fullName evidence="1">Uncharacterized protein</fullName>
    </submittedName>
</protein>
<name>A0A7M5UV67_9CNID</name>
<proteinExistence type="predicted"/>
<dbReference type="AlphaFoldDB" id="A0A7M5UV67"/>
<reference evidence="1" key="1">
    <citation type="submission" date="2021-01" db="UniProtKB">
        <authorList>
            <consortium name="EnsemblMetazoa"/>
        </authorList>
    </citation>
    <scope>IDENTIFICATION</scope>
</reference>
<keyword evidence="2" id="KW-1185">Reference proteome</keyword>
<dbReference type="EnsemblMetazoa" id="CLYHEMT001865.5">
    <property type="protein sequence ID" value="CLYHEMP001865.5"/>
    <property type="gene ID" value="CLYHEMG001865"/>
</dbReference>
<organism evidence="1 2">
    <name type="scientific">Clytia hemisphaerica</name>
    <dbReference type="NCBI Taxonomy" id="252671"/>
    <lineage>
        <taxon>Eukaryota</taxon>
        <taxon>Metazoa</taxon>
        <taxon>Cnidaria</taxon>
        <taxon>Hydrozoa</taxon>
        <taxon>Hydroidolina</taxon>
        <taxon>Leptothecata</taxon>
        <taxon>Obeliida</taxon>
        <taxon>Clytiidae</taxon>
        <taxon>Clytia</taxon>
    </lineage>
</organism>
<evidence type="ECO:0000313" key="1">
    <source>
        <dbReference type="EnsemblMetazoa" id="CLYHEMP001865.5"/>
    </source>
</evidence>